<evidence type="ECO:0000313" key="1">
    <source>
        <dbReference type="EMBL" id="MES0872634.1"/>
    </source>
</evidence>
<dbReference type="EMBL" id="JBEPIJ010000001">
    <property type="protein sequence ID" value="MES0872634.1"/>
    <property type="molecule type" value="Genomic_DNA"/>
</dbReference>
<dbReference type="Proteomes" id="UP001465331">
    <property type="component" value="Unassembled WGS sequence"/>
</dbReference>
<evidence type="ECO:0000313" key="2">
    <source>
        <dbReference type="Proteomes" id="UP001465331"/>
    </source>
</evidence>
<keyword evidence="2" id="KW-1185">Reference proteome</keyword>
<dbReference type="RefSeq" id="WP_352886634.1">
    <property type="nucleotide sequence ID" value="NZ_JBEPIJ010000001.1"/>
</dbReference>
<protein>
    <submittedName>
        <fullName evidence="1">Uncharacterized protein</fullName>
    </submittedName>
</protein>
<gene>
    <name evidence="1" type="ORF">ABSH63_01220</name>
</gene>
<organism evidence="1 2">
    <name type="scientific">Sinimarinibacterium thermocellulolyticum</name>
    <dbReference type="NCBI Taxonomy" id="3170016"/>
    <lineage>
        <taxon>Bacteria</taxon>
        <taxon>Pseudomonadati</taxon>
        <taxon>Pseudomonadota</taxon>
        <taxon>Gammaproteobacteria</taxon>
        <taxon>Nevskiales</taxon>
        <taxon>Nevskiaceae</taxon>
        <taxon>Sinimarinibacterium</taxon>
    </lineage>
</organism>
<proteinExistence type="predicted"/>
<reference evidence="1 2" key="1">
    <citation type="submission" date="2024-06" db="EMBL/GenBank/DDBJ databases">
        <authorList>
            <person name="Li Z."/>
            <person name="Jiang Y."/>
        </authorList>
    </citation>
    <scope>NUCLEOTIDE SEQUENCE [LARGE SCALE GENOMIC DNA]</scope>
    <source>
        <strain evidence="1 2">HSW-8</strain>
    </source>
</reference>
<comment type="caution">
    <text evidence="1">The sequence shown here is derived from an EMBL/GenBank/DDBJ whole genome shotgun (WGS) entry which is preliminary data.</text>
</comment>
<name>A0ABV2A849_9GAMM</name>
<sequence length="77" mass="8855">MTLIVLHEADALDALAKAAGERLRLARRARSLGELWRDQVDLLPETRNRLRGDHAVRRRLWAGLVRDLKPGAPRLRR</sequence>
<accession>A0ABV2A849</accession>